<feature type="region of interest" description="Disordered" evidence="1">
    <location>
        <begin position="182"/>
        <end position="204"/>
    </location>
</feature>
<proteinExistence type="predicted"/>
<dbReference type="AlphaFoldDB" id="A0AAE0W0T5"/>
<evidence type="ECO:0000313" key="2">
    <source>
        <dbReference type="EMBL" id="KAK3597853.1"/>
    </source>
</evidence>
<accession>A0AAE0W0T5</accession>
<feature type="compositionally biased region" description="Polar residues" evidence="1">
    <location>
        <begin position="183"/>
        <end position="203"/>
    </location>
</feature>
<dbReference type="EMBL" id="JAEAOA010001763">
    <property type="protein sequence ID" value="KAK3597853.1"/>
    <property type="molecule type" value="Genomic_DNA"/>
</dbReference>
<evidence type="ECO:0000313" key="3">
    <source>
        <dbReference type="Proteomes" id="UP001195483"/>
    </source>
</evidence>
<organism evidence="2 3">
    <name type="scientific">Potamilus streckersoni</name>
    <dbReference type="NCBI Taxonomy" id="2493646"/>
    <lineage>
        <taxon>Eukaryota</taxon>
        <taxon>Metazoa</taxon>
        <taxon>Spiralia</taxon>
        <taxon>Lophotrochozoa</taxon>
        <taxon>Mollusca</taxon>
        <taxon>Bivalvia</taxon>
        <taxon>Autobranchia</taxon>
        <taxon>Heteroconchia</taxon>
        <taxon>Palaeoheterodonta</taxon>
        <taxon>Unionida</taxon>
        <taxon>Unionoidea</taxon>
        <taxon>Unionidae</taxon>
        <taxon>Ambleminae</taxon>
        <taxon>Lampsilini</taxon>
        <taxon>Potamilus</taxon>
    </lineage>
</organism>
<evidence type="ECO:0000256" key="1">
    <source>
        <dbReference type="SAM" id="MobiDB-lite"/>
    </source>
</evidence>
<dbReference type="Proteomes" id="UP001195483">
    <property type="component" value="Unassembled WGS sequence"/>
</dbReference>
<feature type="region of interest" description="Disordered" evidence="1">
    <location>
        <begin position="1"/>
        <end position="20"/>
    </location>
</feature>
<name>A0AAE0W0T5_9BIVA</name>
<keyword evidence="3" id="KW-1185">Reference proteome</keyword>
<reference evidence="2" key="1">
    <citation type="journal article" date="2021" name="Genome Biol. Evol.">
        <title>A High-Quality Reference Genome for a Parasitic Bivalve with Doubly Uniparental Inheritance (Bivalvia: Unionida).</title>
        <authorList>
            <person name="Smith C.H."/>
        </authorList>
    </citation>
    <scope>NUCLEOTIDE SEQUENCE</scope>
    <source>
        <strain evidence="2">CHS0354</strain>
    </source>
</reference>
<protein>
    <submittedName>
        <fullName evidence="2">Uncharacterized protein</fullName>
    </submittedName>
</protein>
<reference evidence="2" key="2">
    <citation type="journal article" date="2021" name="Genome Biol. Evol.">
        <title>Developing a high-quality reference genome for a parasitic bivalve with doubly uniparental inheritance (Bivalvia: Unionida).</title>
        <authorList>
            <person name="Smith C.H."/>
        </authorList>
    </citation>
    <scope>NUCLEOTIDE SEQUENCE</scope>
    <source>
        <strain evidence="2">CHS0354</strain>
        <tissue evidence="2">Mantle</tissue>
    </source>
</reference>
<sequence>MGEDEEIKERRRKRKQSIEDRIAMERDQRIEKRNRETANRIRKMNNVAARLLKEEIGILDRTFNKQVRLLKLETQHIQQELEEIGPESSGIVTLPIISTSNRNLVSSSSSLVITESRPATSGDVEEQLSCRFNAIQGGEACKHFPCYLPRTYHSLSILPKRPQTYSMLSNYRQLLRECKKNRPPTSKSILDSYNTETEESYSPRTARLTVKDRERGLRQLVKEMKEKNEKTRPRDWAINYGDPVPRRLLLKPVIPVSDQS</sequence>
<reference evidence="2" key="3">
    <citation type="submission" date="2023-05" db="EMBL/GenBank/DDBJ databases">
        <authorList>
            <person name="Smith C.H."/>
        </authorList>
    </citation>
    <scope>NUCLEOTIDE SEQUENCE</scope>
    <source>
        <strain evidence="2">CHS0354</strain>
        <tissue evidence="2">Mantle</tissue>
    </source>
</reference>
<gene>
    <name evidence="2" type="ORF">CHS0354_029430</name>
</gene>
<comment type="caution">
    <text evidence="2">The sequence shown here is derived from an EMBL/GenBank/DDBJ whole genome shotgun (WGS) entry which is preliminary data.</text>
</comment>